<feature type="transmembrane region" description="Helical" evidence="9">
    <location>
        <begin position="62"/>
        <end position="84"/>
    </location>
</feature>
<keyword evidence="5" id="KW-0029">Amino-acid transport</keyword>
<accession>A0ABW5V0K6</accession>
<protein>
    <submittedName>
        <fullName evidence="10">Branched-chain amino acid ABC transporter permease</fullName>
    </submittedName>
</protein>
<dbReference type="RefSeq" id="WP_019618697.1">
    <property type="nucleotide sequence ID" value="NZ_JBHUNE010000009.1"/>
</dbReference>
<feature type="transmembrane region" description="Helical" evidence="9">
    <location>
        <begin position="261"/>
        <end position="277"/>
    </location>
</feature>
<keyword evidence="6 9" id="KW-1133">Transmembrane helix</keyword>
<keyword evidence="2" id="KW-0813">Transport</keyword>
<evidence type="ECO:0000256" key="5">
    <source>
        <dbReference type="ARBA" id="ARBA00022970"/>
    </source>
</evidence>
<reference evidence="11" key="1">
    <citation type="journal article" date="2019" name="Int. J. Syst. Evol. Microbiol.">
        <title>The Global Catalogue of Microorganisms (GCM) 10K type strain sequencing project: providing services to taxonomists for standard genome sequencing and annotation.</title>
        <authorList>
            <consortium name="The Broad Institute Genomics Platform"/>
            <consortium name="The Broad Institute Genome Sequencing Center for Infectious Disease"/>
            <person name="Wu L."/>
            <person name="Ma J."/>
        </authorList>
    </citation>
    <scope>NUCLEOTIDE SEQUENCE [LARGE SCALE GENOMIC DNA]</scope>
    <source>
        <strain evidence="11">TISTR 1514</strain>
    </source>
</reference>
<comment type="subcellular location">
    <subcellularLocation>
        <location evidence="1">Cell membrane</location>
        <topology evidence="1">Multi-pass membrane protein</topology>
    </subcellularLocation>
</comment>
<feature type="transmembrane region" description="Helical" evidence="9">
    <location>
        <begin position="96"/>
        <end position="118"/>
    </location>
</feature>
<dbReference type="EMBL" id="JBHUNE010000009">
    <property type="protein sequence ID" value="MFD2759183.1"/>
    <property type="molecule type" value="Genomic_DNA"/>
</dbReference>
<gene>
    <name evidence="10" type="ORF">ACFSW7_12435</name>
</gene>
<keyword evidence="3" id="KW-1003">Cell membrane</keyword>
<comment type="caution">
    <text evidence="10">The sequence shown here is derived from an EMBL/GenBank/DDBJ whole genome shotgun (WGS) entry which is preliminary data.</text>
</comment>
<keyword evidence="11" id="KW-1185">Reference proteome</keyword>
<dbReference type="InterPro" id="IPR052157">
    <property type="entry name" value="BCAA_transport_permease"/>
</dbReference>
<evidence type="ECO:0000256" key="9">
    <source>
        <dbReference type="SAM" id="Phobius"/>
    </source>
</evidence>
<proteinExistence type="inferred from homology"/>
<dbReference type="Proteomes" id="UP001597492">
    <property type="component" value="Unassembled WGS sequence"/>
</dbReference>
<sequence length="295" mass="31265">MTFLIQALVAGLLLGGVYALIAAGLNIIFGVVKIANFAHGELVMVAMYLTWFLSTTWSVNPYVSLFIVTPLMFLSGVALQKFILEPMQGSSANMKIFVTLGLSVFLQNLALFLFGGQFRTVSVGWAEQSISIGGVSATYARLIAFVVALLLVAALFWMMKRTMLGKALGAIAEDRDTARMLGIPVKRYYLIAMGLGAALTGIAGVLIIPFQAAYPLVGAHYTLMAFVVVVLGGLGNMTGALIGGLFLGVIETLTGTYIDPALQQVAVFAVFIVALIVRPQGIFGGSARNAEVGLK</sequence>
<dbReference type="InterPro" id="IPR001851">
    <property type="entry name" value="ABC_transp_permease"/>
</dbReference>
<evidence type="ECO:0000256" key="8">
    <source>
        <dbReference type="ARBA" id="ARBA00037998"/>
    </source>
</evidence>
<evidence type="ECO:0000256" key="2">
    <source>
        <dbReference type="ARBA" id="ARBA00022448"/>
    </source>
</evidence>
<organism evidence="10 11">
    <name type="scientific">Gulosibacter faecalis</name>
    <dbReference type="NCBI Taxonomy" id="272240"/>
    <lineage>
        <taxon>Bacteria</taxon>
        <taxon>Bacillati</taxon>
        <taxon>Actinomycetota</taxon>
        <taxon>Actinomycetes</taxon>
        <taxon>Micrococcales</taxon>
        <taxon>Microbacteriaceae</taxon>
        <taxon>Gulosibacter</taxon>
    </lineage>
</organism>
<feature type="transmembrane region" description="Helical" evidence="9">
    <location>
        <begin position="188"/>
        <end position="211"/>
    </location>
</feature>
<feature type="transmembrane region" description="Helical" evidence="9">
    <location>
        <begin position="223"/>
        <end position="249"/>
    </location>
</feature>
<evidence type="ECO:0000256" key="1">
    <source>
        <dbReference type="ARBA" id="ARBA00004651"/>
    </source>
</evidence>
<comment type="similarity">
    <text evidence="8">Belongs to the binding-protein-dependent transport system permease family. LivHM subfamily.</text>
</comment>
<evidence type="ECO:0000313" key="11">
    <source>
        <dbReference type="Proteomes" id="UP001597492"/>
    </source>
</evidence>
<dbReference type="CDD" id="cd06582">
    <property type="entry name" value="TM_PBP1_LivH_like"/>
    <property type="match status" value="1"/>
</dbReference>
<name>A0ABW5V0K6_9MICO</name>
<dbReference type="PANTHER" id="PTHR11795">
    <property type="entry name" value="BRANCHED-CHAIN AMINO ACID TRANSPORT SYSTEM PERMEASE PROTEIN LIVH"/>
    <property type="match status" value="1"/>
</dbReference>
<evidence type="ECO:0000256" key="3">
    <source>
        <dbReference type="ARBA" id="ARBA00022475"/>
    </source>
</evidence>
<dbReference type="PANTHER" id="PTHR11795:SF445">
    <property type="entry name" value="AMINO ACID ABC TRANSPORTER PERMEASE PROTEIN"/>
    <property type="match status" value="1"/>
</dbReference>
<evidence type="ECO:0000313" key="10">
    <source>
        <dbReference type="EMBL" id="MFD2759183.1"/>
    </source>
</evidence>
<evidence type="ECO:0000256" key="4">
    <source>
        <dbReference type="ARBA" id="ARBA00022692"/>
    </source>
</evidence>
<keyword evidence="4 9" id="KW-0812">Transmembrane</keyword>
<feature type="transmembrane region" description="Helical" evidence="9">
    <location>
        <begin position="138"/>
        <end position="158"/>
    </location>
</feature>
<keyword evidence="7 9" id="KW-0472">Membrane</keyword>
<evidence type="ECO:0000256" key="7">
    <source>
        <dbReference type="ARBA" id="ARBA00023136"/>
    </source>
</evidence>
<evidence type="ECO:0000256" key="6">
    <source>
        <dbReference type="ARBA" id="ARBA00022989"/>
    </source>
</evidence>
<dbReference type="Pfam" id="PF02653">
    <property type="entry name" value="BPD_transp_2"/>
    <property type="match status" value="1"/>
</dbReference>